<dbReference type="PROSITE" id="PS00615">
    <property type="entry name" value="C_TYPE_LECTIN_1"/>
    <property type="match status" value="1"/>
</dbReference>
<feature type="domain" description="C-type lectin" evidence="3">
    <location>
        <begin position="36"/>
        <end position="154"/>
    </location>
</feature>
<accession>A0A3Q2ZHP9</accession>
<dbReference type="SMART" id="SM00034">
    <property type="entry name" value="CLECT"/>
    <property type="match status" value="1"/>
</dbReference>
<dbReference type="Ensembl" id="ENSKMAT00000003166.1">
    <property type="protein sequence ID" value="ENSKMAP00000003103.1"/>
    <property type="gene ID" value="ENSKMAG00000002361.1"/>
</dbReference>
<dbReference type="PRINTS" id="PR01504">
    <property type="entry name" value="PNCREATITSAP"/>
</dbReference>
<evidence type="ECO:0000256" key="1">
    <source>
        <dbReference type="ARBA" id="ARBA00023157"/>
    </source>
</evidence>
<dbReference type="OrthoDB" id="441660at2759"/>
<dbReference type="Pfam" id="PF00059">
    <property type="entry name" value="Lectin_C"/>
    <property type="match status" value="1"/>
</dbReference>
<keyword evidence="5" id="KW-1185">Reference proteome</keyword>
<dbReference type="InterPro" id="IPR050111">
    <property type="entry name" value="C-type_lectin/snaclec_domain"/>
</dbReference>
<feature type="chain" id="PRO_5018683131" evidence="2">
    <location>
        <begin position="25"/>
        <end position="164"/>
    </location>
</feature>
<proteinExistence type="predicted"/>
<dbReference type="InterPro" id="IPR016186">
    <property type="entry name" value="C-type_lectin-like/link_sf"/>
</dbReference>
<dbReference type="AlphaFoldDB" id="A0A3Q2ZHP9"/>
<dbReference type="InterPro" id="IPR001304">
    <property type="entry name" value="C-type_lectin-like"/>
</dbReference>
<dbReference type="CDD" id="cd00037">
    <property type="entry name" value="CLECT"/>
    <property type="match status" value="1"/>
</dbReference>
<protein>
    <submittedName>
        <fullName evidence="4">Type-2 ice-structuring protein-like</fullName>
    </submittedName>
</protein>
<evidence type="ECO:0000256" key="2">
    <source>
        <dbReference type="SAM" id="SignalP"/>
    </source>
</evidence>
<keyword evidence="1" id="KW-1015">Disulfide bond</keyword>
<dbReference type="KEGG" id="kmr:112449730"/>
<dbReference type="Gene3D" id="3.10.100.10">
    <property type="entry name" value="Mannose-Binding Protein A, subunit A"/>
    <property type="match status" value="1"/>
</dbReference>
<evidence type="ECO:0000259" key="3">
    <source>
        <dbReference type="PROSITE" id="PS50041"/>
    </source>
</evidence>
<reference evidence="4" key="2">
    <citation type="submission" date="2025-09" db="UniProtKB">
        <authorList>
            <consortium name="Ensembl"/>
        </authorList>
    </citation>
    <scope>IDENTIFICATION</scope>
</reference>
<dbReference type="SUPFAM" id="SSF56436">
    <property type="entry name" value="C-type lectin-like"/>
    <property type="match status" value="1"/>
</dbReference>
<reference evidence="4" key="1">
    <citation type="submission" date="2025-08" db="UniProtKB">
        <authorList>
            <consortium name="Ensembl"/>
        </authorList>
    </citation>
    <scope>IDENTIFICATION</scope>
</reference>
<evidence type="ECO:0000313" key="4">
    <source>
        <dbReference type="Ensembl" id="ENSKMAP00000003103.1"/>
    </source>
</evidence>
<dbReference type="GeneID" id="112449730"/>
<dbReference type="InterPro" id="IPR016187">
    <property type="entry name" value="CTDL_fold"/>
</dbReference>
<keyword evidence="2" id="KW-0732">Signal</keyword>
<dbReference type="Proteomes" id="UP000264800">
    <property type="component" value="Unplaced"/>
</dbReference>
<evidence type="ECO:0000313" key="5">
    <source>
        <dbReference type="Proteomes" id="UP000264800"/>
    </source>
</evidence>
<dbReference type="GeneTree" id="ENSGT00940000162818"/>
<dbReference type="InterPro" id="IPR018378">
    <property type="entry name" value="C-type_lectin_CS"/>
</dbReference>
<feature type="signal peptide" evidence="2">
    <location>
        <begin position="1"/>
        <end position="24"/>
    </location>
</feature>
<sequence>MKMPTLPLLLCALVLLNGVAESHGWRVHCPSGWNLLYGRCFKYVSTRVTWIQAERSCMFMGGNLASVRSYAEYRAIQGLIQRYSHWSGLTWIGGSDAVQERSWLWSDGTRMTYSNWCPGRNNYSRSFNCLRMNYTSRKCWDDHTCTDRHPFVCVLKRTWYHCRG</sequence>
<organism evidence="4 5">
    <name type="scientific">Kryptolebias marmoratus</name>
    <name type="common">Mangrove killifish</name>
    <name type="synonym">Rivulus marmoratus</name>
    <dbReference type="NCBI Taxonomy" id="37003"/>
    <lineage>
        <taxon>Eukaryota</taxon>
        <taxon>Metazoa</taxon>
        <taxon>Chordata</taxon>
        <taxon>Craniata</taxon>
        <taxon>Vertebrata</taxon>
        <taxon>Euteleostomi</taxon>
        <taxon>Actinopterygii</taxon>
        <taxon>Neopterygii</taxon>
        <taxon>Teleostei</taxon>
        <taxon>Neoteleostei</taxon>
        <taxon>Acanthomorphata</taxon>
        <taxon>Ovalentaria</taxon>
        <taxon>Atherinomorphae</taxon>
        <taxon>Cyprinodontiformes</taxon>
        <taxon>Rivulidae</taxon>
        <taxon>Kryptolebias</taxon>
    </lineage>
</organism>
<dbReference type="PROSITE" id="PS50041">
    <property type="entry name" value="C_TYPE_LECTIN_2"/>
    <property type="match status" value="1"/>
</dbReference>
<dbReference type="PANTHER" id="PTHR22803">
    <property type="entry name" value="MANNOSE, PHOSPHOLIPASE, LECTIN RECEPTOR RELATED"/>
    <property type="match status" value="1"/>
</dbReference>
<dbReference type="RefSeq" id="XP_017289092.1">
    <property type="nucleotide sequence ID" value="XM_017433603.3"/>
</dbReference>
<name>A0A3Q2ZHP9_KRYMA</name>